<comment type="caution">
    <text evidence="3">The sequence shown here is derived from an EMBL/GenBank/DDBJ whole genome shotgun (WGS) entry which is preliminary data.</text>
</comment>
<protein>
    <submittedName>
        <fullName evidence="3">Nrc-2 protein</fullName>
    </submittedName>
</protein>
<accession>A0A812IG18</accession>
<reference evidence="3" key="1">
    <citation type="submission" date="2021-02" db="EMBL/GenBank/DDBJ databases">
        <authorList>
            <person name="Dougan E. K."/>
            <person name="Rhodes N."/>
            <person name="Thang M."/>
            <person name="Chan C."/>
        </authorList>
    </citation>
    <scope>NUCLEOTIDE SEQUENCE</scope>
</reference>
<sequence length="167" mass="18304">MTRSGLLLGALALAFVTVAFVAPPRVSTPRSLPDKLVRPEPPSDAGTVVMGVLAGLMVGLAVPASSWAVNDLPEFLRPRKQRFSVVRPSFMQGIDASLAATKPGEIDFVTRSRIEASYFPQVIEELKQEKVKLEAAPSKKERLEKAAQQMREYAKTAQFHMAEEVQL</sequence>
<dbReference type="Proteomes" id="UP000604046">
    <property type="component" value="Unassembled WGS sequence"/>
</dbReference>
<evidence type="ECO:0000256" key="2">
    <source>
        <dbReference type="SAM" id="SignalP"/>
    </source>
</evidence>
<gene>
    <name evidence="3" type="primary">nrc-2</name>
    <name evidence="3" type="ORF">SNAT2548_LOCUS4466</name>
</gene>
<evidence type="ECO:0000256" key="1">
    <source>
        <dbReference type="SAM" id="Phobius"/>
    </source>
</evidence>
<feature type="chain" id="PRO_5033052663" evidence="2">
    <location>
        <begin position="22"/>
        <end position="167"/>
    </location>
</feature>
<evidence type="ECO:0000313" key="3">
    <source>
        <dbReference type="EMBL" id="CAE7037244.1"/>
    </source>
</evidence>
<keyword evidence="1" id="KW-1133">Transmembrane helix</keyword>
<feature type="signal peptide" evidence="2">
    <location>
        <begin position="1"/>
        <end position="21"/>
    </location>
</feature>
<name>A0A812IG18_9DINO</name>
<dbReference type="EMBL" id="CAJNDS010000275">
    <property type="protein sequence ID" value="CAE7037244.1"/>
    <property type="molecule type" value="Genomic_DNA"/>
</dbReference>
<dbReference type="AlphaFoldDB" id="A0A812IG18"/>
<keyword evidence="1" id="KW-0812">Transmembrane</keyword>
<feature type="transmembrane region" description="Helical" evidence="1">
    <location>
        <begin position="45"/>
        <end position="69"/>
    </location>
</feature>
<keyword evidence="1" id="KW-0472">Membrane</keyword>
<proteinExistence type="predicted"/>
<keyword evidence="4" id="KW-1185">Reference proteome</keyword>
<organism evidence="3 4">
    <name type="scientific">Symbiodinium natans</name>
    <dbReference type="NCBI Taxonomy" id="878477"/>
    <lineage>
        <taxon>Eukaryota</taxon>
        <taxon>Sar</taxon>
        <taxon>Alveolata</taxon>
        <taxon>Dinophyceae</taxon>
        <taxon>Suessiales</taxon>
        <taxon>Symbiodiniaceae</taxon>
        <taxon>Symbiodinium</taxon>
    </lineage>
</organism>
<keyword evidence="2" id="KW-0732">Signal</keyword>
<evidence type="ECO:0000313" key="4">
    <source>
        <dbReference type="Proteomes" id="UP000604046"/>
    </source>
</evidence>